<dbReference type="VEuPathDB" id="VectorBase:HLOH_064496"/>
<dbReference type="GO" id="GO:0005634">
    <property type="term" value="C:nucleus"/>
    <property type="evidence" value="ECO:0007669"/>
    <property type="project" value="UniProtKB-SubCell"/>
</dbReference>
<evidence type="ECO:0000313" key="6">
    <source>
        <dbReference type="EMBL" id="KAH9366534.1"/>
    </source>
</evidence>
<proteinExistence type="predicted"/>
<protein>
    <recommendedName>
        <fullName evidence="5">CDAN1-interacting nuclease 1</fullName>
    </recommendedName>
</protein>
<dbReference type="InterPro" id="IPR029404">
    <property type="entry name" value="CDIN1"/>
</dbReference>
<dbReference type="GO" id="GO:0005737">
    <property type="term" value="C:cytoplasm"/>
    <property type="evidence" value="ECO:0007669"/>
    <property type="project" value="UniProtKB-SubCell"/>
</dbReference>
<dbReference type="AlphaFoldDB" id="A0A9J6FJW9"/>
<dbReference type="OMA" id="CYWNRFG"/>
<evidence type="ECO:0000313" key="7">
    <source>
        <dbReference type="Proteomes" id="UP000821853"/>
    </source>
</evidence>
<organism evidence="6 7">
    <name type="scientific">Haemaphysalis longicornis</name>
    <name type="common">Bush tick</name>
    <dbReference type="NCBI Taxonomy" id="44386"/>
    <lineage>
        <taxon>Eukaryota</taxon>
        <taxon>Metazoa</taxon>
        <taxon>Ecdysozoa</taxon>
        <taxon>Arthropoda</taxon>
        <taxon>Chelicerata</taxon>
        <taxon>Arachnida</taxon>
        <taxon>Acari</taxon>
        <taxon>Parasitiformes</taxon>
        <taxon>Ixodida</taxon>
        <taxon>Ixodoidea</taxon>
        <taxon>Ixodidae</taxon>
        <taxon>Haemaphysalinae</taxon>
        <taxon>Haemaphysalis</taxon>
    </lineage>
</organism>
<dbReference type="Proteomes" id="UP000821853">
    <property type="component" value="Chromosome 2"/>
</dbReference>
<keyword evidence="7" id="KW-1185">Reference proteome</keyword>
<sequence>MKLATYQAIVQELHSLRKRDCLAELQSCFPDVSEITLRSIIACERQRKTKKQFHHFMSAPVADEHYNYYVKCAESGEKPGFLLRYADEQGVTPGLMARLIIEKKHATDAGPPSKSAVSQMLRDSASIKDGTLATEVFMCVTSDDSYGPLADAKKCSVGLEYEIQLKTELAALGLTFADETVLRERGYDKTPDVKLEVPVIVDGAIVTWVESKAQFGDPESHQTYARDQYRSYWNRFGCGLVIYWFGFVDEISTGCDEGFLIRDHMPTNIAHMHEVLNFS</sequence>
<evidence type="ECO:0000256" key="4">
    <source>
        <dbReference type="ARBA" id="ARBA00023242"/>
    </source>
</evidence>
<dbReference type="PANTHER" id="PTHR31661">
    <property type="entry name" value="SIMILAR TO CDNA SEQUENCE BC052040"/>
    <property type="match status" value="1"/>
</dbReference>
<keyword evidence="4" id="KW-0539">Nucleus</keyword>
<reference evidence="6 7" key="1">
    <citation type="journal article" date="2020" name="Cell">
        <title>Large-Scale Comparative Analyses of Tick Genomes Elucidate Their Genetic Diversity and Vector Capacities.</title>
        <authorList>
            <consortium name="Tick Genome and Microbiome Consortium (TIGMIC)"/>
            <person name="Jia N."/>
            <person name="Wang J."/>
            <person name="Shi W."/>
            <person name="Du L."/>
            <person name="Sun Y."/>
            <person name="Zhan W."/>
            <person name="Jiang J.F."/>
            <person name="Wang Q."/>
            <person name="Zhang B."/>
            <person name="Ji P."/>
            <person name="Bell-Sakyi L."/>
            <person name="Cui X.M."/>
            <person name="Yuan T.T."/>
            <person name="Jiang B.G."/>
            <person name="Yang W.F."/>
            <person name="Lam T.T."/>
            <person name="Chang Q.C."/>
            <person name="Ding S.J."/>
            <person name="Wang X.J."/>
            <person name="Zhu J.G."/>
            <person name="Ruan X.D."/>
            <person name="Zhao L."/>
            <person name="Wei J.T."/>
            <person name="Ye R.Z."/>
            <person name="Que T.C."/>
            <person name="Du C.H."/>
            <person name="Zhou Y.H."/>
            <person name="Cheng J.X."/>
            <person name="Dai P.F."/>
            <person name="Guo W.B."/>
            <person name="Han X.H."/>
            <person name="Huang E.J."/>
            <person name="Li L.F."/>
            <person name="Wei W."/>
            <person name="Gao Y.C."/>
            <person name="Liu J.Z."/>
            <person name="Shao H.Z."/>
            <person name="Wang X."/>
            <person name="Wang C.C."/>
            <person name="Yang T.C."/>
            <person name="Huo Q.B."/>
            <person name="Li W."/>
            <person name="Chen H.Y."/>
            <person name="Chen S.E."/>
            <person name="Zhou L.G."/>
            <person name="Ni X.B."/>
            <person name="Tian J.H."/>
            <person name="Sheng Y."/>
            <person name="Liu T."/>
            <person name="Pan Y.S."/>
            <person name="Xia L.Y."/>
            <person name="Li J."/>
            <person name="Zhao F."/>
            <person name="Cao W.C."/>
        </authorList>
    </citation>
    <scope>NUCLEOTIDE SEQUENCE [LARGE SCALE GENOMIC DNA]</scope>
    <source>
        <strain evidence="6">HaeL-2018</strain>
    </source>
</reference>
<comment type="caution">
    <text evidence="6">The sequence shown here is derived from an EMBL/GenBank/DDBJ whole genome shotgun (WGS) entry which is preliminary data.</text>
</comment>
<name>A0A9J6FJW9_HAELO</name>
<dbReference type="EMBL" id="JABSTR010000004">
    <property type="protein sequence ID" value="KAH9366534.1"/>
    <property type="molecule type" value="Genomic_DNA"/>
</dbReference>
<evidence type="ECO:0000256" key="2">
    <source>
        <dbReference type="ARBA" id="ARBA00004496"/>
    </source>
</evidence>
<dbReference type="Pfam" id="PF14811">
    <property type="entry name" value="TPD"/>
    <property type="match status" value="1"/>
</dbReference>
<evidence type="ECO:0000256" key="5">
    <source>
        <dbReference type="ARBA" id="ARBA00023480"/>
    </source>
</evidence>
<evidence type="ECO:0000256" key="3">
    <source>
        <dbReference type="ARBA" id="ARBA00022490"/>
    </source>
</evidence>
<evidence type="ECO:0000256" key="1">
    <source>
        <dbReference type="ARBA" id="ARBA00004123"/>
    </source>
</evidence>
<comment type="subcellular location">
    <subcellularLocation>
        <location evidence="2">Cytoplasm</location>
    </subcellularLocation>
    <subcellularLocation>
        <location evidence="1">Nucleus</location>
    </subcellularLocation>
</comment>
<dbReference type="PANTHER" id="PTHR31661:SF1">
    <property type="entry name" value="CDAN1-INTERACTING NUCLEASE 1"/>
    <property type="match status" value="1"/>
</dbReference>
<keyword evidence="3" id="KW-0963">Cytoplasm</keyword>
<gene>
    <name evidence="6" type="ORF">HPB48_010312</name>
</gene>
<dbReference type="OrthoDB" id="1272at2759"/>
<accession>A0A9J6FJW9</accession>